<evidence type="ECO:0000313" key="2">
    <source>
        <dbReference type="EMBL" id="MPM76767.1"/>
    </source>
</evidence>
<dbReference type="AlphaFoldDB" id="A0A645CII7"/>
<gene>
    <name evidence="2" type="ORF">SDC9_123766</name>
</gene>
<comment type="caution">
    <text evidence="2">The sequence shown here is derived from an EMBL/GenBank/DDBJ whole genome shotgun (WGS) entry which is preliminary data.</text>
</comment>
<dbReference type="SUPFAM" id="SSF55594">
    <property type="entry name" value="HPr-like"/>
    <property type="match status" value="1"/>
</dbReference>
<dbReference type="PROSITE" id="PS51350">
    <property type="entry name" value="PTS_HPR_DOM"/>
    <property type="match status" value="1"/>
</dbReference>
<dbReference type="EMBL" id="VSSQ01027490">
    <property type="protein sequence ID" value="MPM76767.1"/>
    <property type="molecule type" value="Genomic_DNA"/>
</dbReference>
<dbReference type="InterPro" id="IPR000032">
    <property type="entry name" value="HPr-like"/>
</dbReference>
<reference evidence="2" key="1">
    <citation type="submission" date="2019-08" db="EMBL/GenBank/DDBJ databases">
        <authorList>
            <person name="Kucharzyk K."/>
            <person name="Murdoch R.W."/>
            <person name="Higgins S."/>
            <person name="Loffler F."/>
        </authorList>
    </citation>
    <scope>NUCLEOTIDE SEQUENCE</scope>
</reference>
<protein>
    <recommendedName>
        <fullName evidence="1">HPr domain-containing protein</fullName>
    </recommendedName>
</protein>
<accession>A0A645CII7</accession>
<dbReference type="Gene3D" id="3.30.1340.10">
    <property type="entry name" value="HPr-like"/>
    <property type="match status" value="1"/>
</dbReference>
<dbReference type="Pfam" id="PF00381">
    <property type="entry name" value="PTS-HPr"/>
    <property type="match status" value="1"/>
</dbReference>
<proteinExistence type="predicted"/>
<evidence type="ECO:0000259" key="1">
    <source>
        <dbReference type="PROSITE" id="PS51350"/>
    </source>
</evidence>
<sequence>MTLRCKTGTANAKELFELLDLQVSPSTELWLEINGTDEEEAFKALKTLILNNLSDTFE</sequence>
<feature type="domain" description="HPr" evidence="1">
    <location>
        <begin position="1"/>
        <end position="58"/>
    </location>
</feature>
<organism evidence="2">
    <name type="scientific">bioreactor metagenome</name>
    <dbReference type="NCBI Taxonomy" id="1076179"/>
    <lineage>
        <taxon>unclassified sequences</taxon>
        <taxon>metagenomes</taxon>
        <taxon>ecological metagenomes</taxon>
    </lineage>
</organism>
<dbReference type="InterPro" id="IPR035895">
    <property type="entry name" value="HPr-like_sf"/>
</dbReference>
<name>A0A645CII7_9ZZZZ</name>